<comment type="subunit">
    <text evidence="5">Forms a complex with TatA.</text>
</comment>
<keyword evidence="5" id="KW-0653">Protein transport</keyword>
<evidence type="ECO:0000256" key="2">
    <source>
        <dbReference type="ARBA" id="ARBA00022692"/>
    </source>
</evidence>
<feature type="transmembrane region" description="Helical" evidence="5">
    <location>
        <begin position="220"/>
        <end position="238"/>
    </location>
</feature>
<dbReference type="RefSeq" id="WP_375354974.1">
    <property type="nucleotide sequence ID" value="NZ_JBHHMI010000006.1"/>
</dbReference>
<keyword evidence="4 5" id="KW-0472">Membrane</keyword>
<name>A0ABV5AV34_9BACL</name>
<sequence>MPEPQEQEMTIAGHLNELRSRIIRVLLVFAAALVAGLATAEPVYRWILSAGQQRVSIELHALSLWDGIGIYMKIAFLLALAVSLPFLLFQIWKFVSPGLKAVERSAALRCVPYVFFLFAAGAVFAYFAVVPMALYFTASINRSMGLHETYGAAQYFSFVFNIVLPVSLLFEMPVLVMFLTRLGLLTPGRMRRWRKIAYFSLVFIAVVITPPDFISDLLVAVPLLLLYECSVYISAVVYRRQLQRSAHRND</sequence>
<comment type="caution">
    <text evidence="6">The sequence shown here is derived from an EMBL/GenBank/DDBJ whole genome shotgun (WGS) entry which is preliminary data.</text>
</comment>
<dbReference type="HAMAP" id="MF_00902">
    <property type="entry name" value="TatC"/>
    <property type="match status" value="1"/>
</dbReference>
<comment type="similarity">
    <text evidence="5">Belongs to the TatC family.</text>
</comment>
<accession>A0ABV5AV34</accession>
<evidence type="ECO:0000256" key="4">
    <source>
        <dbReference type="ARBA" id="ARBA00023136"/>
    </source>
</evidence>
<keyword evidence="7" id="KW-1185">Reference proteome</keyword>
<evidence type="ECO:0000313" key="7">
    <source>
        <dbReference type="Proteomes" id="UP001580346"/>
    </source>
</evidence>
<feature type="transmembrane region" description="Helical" evidence="5">
    <location>
        <begin position="158"/>
        <end position="184"/>
    </location>
</feature>
<keyword evidence="2 5" id="KW-0812">Transmembrane</keyword>
<keyword evidence="5" id="KW-1003">Cell membrane</keyword>
<organism evidence="6 7">
    <name type="scientific">Paenibacillus enshidis</name>
    <dbReference type="NCBI Taxonomy" id="1458439"/>
    <lineage>
        <taxon>Bacteria</taxon>
        <taxon>Bacillati</taxon>
        <taxon>Bacillota</taxon>
        <taxon>Bacilli</taxon>
        <taxon>Bacillales</taxon>
        <taxon>Paenibacillaceae</taxon>
        <taxon>Paenibacillus</taxon>
    </lineage>
</organism>
<dbReference type="Proteomes" id="UP001580346">
    <property type="component" value="Unassembled WGS sequence"/>
</dbReference>
<protein>
    <recommendedName>
        <fullName evidence="5">Sec-independent protein translocase protein TatC</fullName>
    </recommendedName>
</protein>
<dbReference type="InterPro" id="IPR002033">
    <property type="entry name" value="TatC"/>
</dbReference>
<evidence type="ECO:0000313" key="6">
    <source>
        <dbReference type="EMBL" id="MFB5267011.1"/>
    </source>
</evidence>
<feature type="transmembrane region" description="Helical" evidence="5">
    <location>
        <begin position="113"/>
        <end position="138"/>
    </location>
</feature>
<evidence type="ECO:0000256" key="3">
    <source>
        <dbReference type="ARBA" id="ARBA00022989"/>
    </source>
</evidence>
<dbReference type="PRINTS" id="PR01840">
    <property type="entry name" value="TATCFAMILY"/>
</dbReference>
<evidence type="ECO:0000256" key="1">
    <source>
        <dbReference type="ARBA" id="ARBA00004141"/>
    </source>
</evidence>
<gene>
    <name evidence="5 6" type="primary">tatC</name>
    <name evidence="6" type="ORF">ACE41H_09460</name>
</gene>
<proteinExistence type="inferred from homology"/>
<comment type="subcellular location">
    <subcellularLocation>
        <location evidence="5">Cell membrane</location>
        <topology evidence="5">Multi-pass membrane protein</topology>
    </subcellularLocation>
    <subcellularLocation>
        <location evidence="1">Membrane</location>
        <topology evidence="1">Multi-pass membrane protein</topology>
    </subcellularLocation>
</comment>
<feature type="transmembrane region" description="Helical" evidence="5">
    <location>
        <begin position="196"/>
        <end position="214"/>
    </location>
</feature>
<dbReference type="NCBIfam" id="TIGR00945">
    <property type="entry name" value="tatC"/>
    <property type="match status" value="1"/>
</dbReference>
<comment type="function">
    <text evidence="5">Part of the twin-arginine translocation (Tat) system that transports large folded proteins containing a characteristic twin-arginine motif in their signal peptide across membranes.</text>
</comment>
<feature type="transmembrane region" description="Helical" evidence="5">
    <location>
        <begin position="68"/>
        <end position="92"/>
    </location>
</feature>
<dbReference type="PANTHER" id="PTHR30371">
    <property type="entry name" value="SEC-INDEPENDENT PROTEIN TRANSLOCASE PROTEIN TATC"/>
    <property type="match status" value="1"/>
</dbReference>
<dbReference type="InterPro" id="IPR019820">
    <property type="entry name" value="Sec-indep_translocase_CS"/>
</dbReference>
<dbReference type="PANTHER" id="PTHR30371:SF4">
    <property type="entry name" value="SEC-INDEPENDENT PROTEIN TRANSLOCASE PROTEIN TATCD"/>
    <property type="match status" value="1"/>
</dbReference>
<keyword evidence="3 5" id="KW-1133">Transmembrane helix</keyword>
<dbReference type="Pfam" id="PF00902">
    <property type="entry name" value="TatC"/>
    <property type="match status" value="1"/>
</dbReference>
<dbReference type="PROSITE" id="PS01218">
    <property type="entry name" value="TATC"/>
    <property type="match status" value="1"/>
</dbReference>
<keyword evidence="5" id="KW-0811">Translocation</keyword>
<feature type="transmembrane region" description="Helical" evidence="5">
    <location>
        <begin position="25"/>
        <end position="48"/>
    </location>
</feature>
<evidence type="ECO:0000256" key="5">
    <source>
        <dbReference type="HAMAP-Rule" id="MF_00902"/>
    </source>
</evidence>
<keyword evidence="5" id="KW-0813">Transport</keyword>
<reference evidence="6 7" key="1">
    <citation type="submission" date="2024-09" db="EMBL/GenBank/DDBJ databases">
        <title>Paenibacillus zeirhizospherea sp. nov., isolated from surface of the maize (Zea mays) roots in a horticulture field, Hungary.</title>
        <authorList>
            <person name="Marton D."/>
            <person name="Farkas M."/>
            <person name="Bedics A."/>
            <person name="Toth E."/>
            <person name="Tancsics A."/>
            <person name="Boka K."/>
            <person name="Maroti G."/>
            <person name="Kriszt B."/>
            <person name="Cserhati M."/>
        </authorList>
    </citation>
    <scope>NUCLEOTIDE SEQUENCE [LARGE SCALE GENOMIC DNA]</scope>
    <source>
        <strain evidence="6 7">KCTC 33519</strain>
    </source>
</reference>
<dbReference type="EMBL" id="JBHHMI010000006">
    <property type="protein sequence ID" value="MFB5267011.1"/>
    <property type="molecule type" value="Genomic_DNA"/>
</dbReference>